<dbReference type="InterPro" id="IPR013783">
    <property type="entry name" value="Ig-like_fold"/>
</dbReference>
<dbReference type="PANTHER" id="PTHR45080:SF33">
    <property type="entry name" value="IG-LIKE DOMAIN-CONTAINING PROTEIN"/>
    <property type="match status" value="1"/>
</dbReference>
<dbReference type="PROSITE" id="PS50835">
    <property type="entry name" value="IG_LIKE"/>
    <property type="match status" value="3"/>
</dbReference>
<dbReference type="Proteomes" id="UP000792457">
    <property type="component" value="Unassembled WGS sequence"/>
</dbReference>
<evidence type="ECO:0000256" key="1">
    <source>
        <dbReference type="ARBA" id="ARBA00022737"/>
    </source>
</evidence>
<dbReference type="Pfam" id="PF07679">
    <property type="entry name" value="I-set"/>
    <property type="match status" value="1"/>
</dbReference>
<evidence type="ECO:0000256" key="4">
    <source>
        <dbReference type="SAM" id="MobiDB-lite"/>
    </source>
</evidence>
<dbReference type="Gene3D" id="2.60.40.10">
    <property type="entry name" value="Immunoglobulins"/>
    <property type="match status" value="4"/>
</dbReference>
<dbReference type="GO" id="GO:0007156">
    <property type="term" value="P:homophilic cell adhesion via plasma membrane adhesion molecules"/>
    <property type="evidence" value="ECO:0007669"/>
    <property type="project" value="TreeGrafter"/>
</dbReference>
<proteinExistence type="predicted"/>
<dbReference type="FunFam" id="2.60.40.10:FF:000032">
    <property type="entry name" value="palladin isoform X1"/>
    <property type="match status" value="2"/>
</dbReference>
<evidence type="ECO:0000313" key="6">
    <source>
        <dbReference type="EMBL" id="KAG8234200.1"/>
    </source>
</evidence>
<dbReference type="SMART" id="SM00409">
    <property type="entry name" value="IG"/>
    <property type="match status" value="3"/>
</dbReference>
<reference evidence="6" key="2">
    <citation type="submission" date="2017-10" db="EMBL/GenBank/DDBJ databases">
        <title>Ladona fulva Genome sequencing and assembly.</title>
        <authorList>
            <person name="Murali S."/>
            <person name="Richards S."/>
            <person name="Bandaranaike D."/>
            <person name="Bellair M."/>
            <person name="Blankenburg K."/>
            <person name="Chao H."/>
            <person name="Dinh H."/>
            <person name="Doddapaneni H."/>
            <person name="Dugan-Rocha S."/>
            <person name="Elkadiri S."/>
            <person name="Gnanaolivu R."/>
            <person name="Hernandez B."/>
            <person name="Skinner E."/>
            <person name="Javaid M."/>
            <person name="Lee S."/>
            <person name="Li M."/>
            <person name="Ming W."/>
            <person name="Munidasa M."/>
            <person name="Muniz J."/>
            <person name="Nguyen L."/>
            <person name="Hughes D."/>
            <person name="Osuji N."/>
            <person name="Pu L.-L."/>
            <person name="Puazo M."/>
            <person name="Qu C."/>
            <person name="Quiroz J."/>
            <person name="Raj R."/>
            <person name="Weissenberger G."/>
            <person name="Xin Y."/>
            <person name="Zou X."/>
            <person name="Han Y."/>
            <person name="Worley K."/>
            <person name="Muzny D."/>
            <person name="Gibbs R."/>
        </authorList>
    </citation>
    <scope>NUCLEOTIDE SEQUENCE</scope>
    <source>
        <strain evidence="6">Sampled in the wild</strain>
    </source>
</reference>
<dbReference type="GO" id="GO:0050808">
    <property type="term" value="P:synapse organization"/>
    <property type="evidence" value="ECO:0007669"/>
    <property type="project" value="TreeGrafter"/>
</dbReference>
<protein>
    <recommendedName>
        <fullName evidence="5">Ig-like domain-containing protein</fullName>
    </recommendedName>
</protein>
<dbReference type="GO" id="GO:0043025">
    <property type="term" value="C:neuronal cell body"/>
    <property type="evidence" value="ECO:0007669"/>
    <property type="project" value="TreeGrafter"/>
</dbReference>
<keyword evidence="7" id="KW-1185">Reference proteome</keyword>
<dbReference type="GO" id="GO:0008046">
    <property type="term" value="F:axon guidance receptor activity"/>
    <property type="evidence" value="ECO:0007669"/>
    <property type="project" value="TreeGrafter"/>
</dbReference>
<feature type="domain" description="Ig-like" evidence="5">
    <location>
        <begin position="141"/>
        <end position="228"/>
    </location>
</feature>
<feature type="region of interest" description="Disordered" evidence="4">
    <location>
        <begin position="1"/>
        <end position="44"/>
    </location>
</feature>
<dbReference type="InterPro" id="IPR050958">
    <property type="entry name" value="Cell_Adh-Cytoskel_Orgn"/>
</dbReference>
<dbReference type="CDD" id="cd00096">
    <property type="entry name" value="Ig"/>
    <property type="match status" value="3"/>
</dbReference>
<gene>
    <name evidence="6" type="ORF">J437_LFUL007360</name>
</gene>
<dbReference type="GO" id="GO:0005886">
    <property type="term" value="C:plasma membrane"/>
    <property type="evidence" value="ECO:0007669"/>
    <property type="project" value="TreeGrafter"/>
</dbReference>
<dbReference type="InterPro" id="IPR036116">
    <property type="entry name" value="FN3_sf"/>
</dbReference>
<dbReference type="InterPro" id="IPR003961">
    <property type="entry name" value="FN3_dom"/>
</dbReference>
<dbReference type="PANTHER" id="PTHR45080">
    <property type="entry name" value="CONTACTIN 5"/>
    <property type="match status" value="1"/>
</dbReference>
<name>A0A8K0P380_LADFU</name>
<feature type="domain" description="Ig-like" evidence="5">
    <location>
        <begin position="43"/>
        <end position="132"/>
    </location>
</feature>
<dbReference type="Pfam" id="PF13927">
    <property type="entry name" value="Ig_3"/>
    <property type="match status" value="1"/>
</dbReference>
<dbReference type="InterPro" id="IPR003599">
    <property type="entry name" value="Ig_sub"/>
</dbReference>
<dbReference type="AlphaFoldDB" id="A0A8K0P380"/>
<dbReference type="InterPro" id="IPR007110">
    <property type="entry name" value="Ig-like_dom"/>
</dbReference>
<dbReference type="SUPFAM" id="SSF49265">
    <property type="entry name" value="Fibronectin type III"/>
    <property type="match status" value="1"/>
</dbReference>
<keyword evidence="1" id="KW-0677">Repeat</keyword>
<sequence length="469" mass="52691">MGLNQNSRAMSAPAPEEDDYDYVGDSENYDEDEEEEDNYTGPPPVIHTQPIKLELKPGSNALLPCNISDLNPNIAIMWKKGSRTLFSDTIAFAAPKRYERKDDYSLFIRDVKPEDSGEYFCELSTPDAMHVRHEVYVFEAPMIRSILPGPSHIVLKGFPLTLECEVDGYPVPTVTWTKKGKHLPSGEESIKGKSITFEAVTRRHNGTYECSAENSYGKPAHASTDIIVQYAPEITIEKETVNTAEGYESELTCTVHAEPKAKVLWYLNSKHIVPSDRIKEKREGSRHILRILRTQKSDFGTYTCFANNTLGRSQLVMELSGLPSKAQFVGESPKMQNGNTHSLRWMVESNSPITEYKLLYRKKDTSDWKVSRPEVLNPEGNVYQVEAEINDLEGGSYEAMLLSKNAYGWSENSEKHTFQGIEYQKTEPQANTGTNEEPVLEESQGSGVDILRPTLLAALLSISLAYFLV</sequence>
<comment type="caution">
    <text evidence="6">The sequence shown here is derived from an EMBL/GenBank/DDBJ whole genome shotgun (WGS) entry which is preliminary data.</text>
</comment>
<dbReference type="EMBL" id="KZ308788">
    <property type="protein sequence ID" value="KAG8234200.1"/>
    <property type="molecule type" value="Genomic_DNA"/>
</dbReference>
<dbReference type="CDD" id="cd00063">
    <property type="entry name" value="FN3"/>
    <property type="match status" value="1"/>
</dbReference>
<reference evidence="6" key="1">
    <citation type="submission" date="2013-04" db="EMBL/GenBank/DDBJ databases">
        <authorList>
            <person name="Qu J."/>
            <person name="Murali S.C."/>
            <person name="Bandaranaike D."/>
            <person name="Bellair M."/>
            <person name="Blankenburg K."/>
            <person name="Chao H."/>
            <person name="Dinh H."/>
            <person name="Doddapaneni H."/>
            <person name="Downs B."/>
            <person name="Dugan-Rocha S."/>
            <person name="Elkadiri S."/>
            <person name="Gnanaolivu R.D."/>
            <person name="Hernandez B."/>
            <person name="Javaid M."/>
            <person name="Jayaseelan J.C."/>
            <person name="Lee S."/>
            <person name="Li M."/>
            <person name="Ming W."/>
            <person name="Munidasa M."/>
            <person name="Muniz J."/>
            <person name="Nguyen L."/>
            <person name="Ongeri F."/>
            <person name="Osuji N."/>
            <person name="Pu L.-L."/>
            <person name="Puazo M."/>
            <person name="Qu C."/>
            <person name="Quiroz J."/>
            <person name="Raj R."/>
            <person name="Weissenberger G."/>
            <person name="Xin Y."/>
            <person name="Zou X."/>
            <person name="Han Y."/>
            <person name="Richards S."/>
            <person name="Worley K."/>
            <person name="Muzny D."/>
            <person name="Gibbs R."/>
        </authorList>
    </citation>
    <scope>NUCLEOTIDE SEQUENCE</scope>
    <source>
        <strain evidence="6">Sampled in the wild</strain>
    </source>
</reference>
<accession>A0A8K0P380</accession>
<evidence type="ECO:0000259" key="5">
    <source>
        <dbReference type="PROSITE" id="PS50835"/>
    </source>
</evidence>
<evidence type="ECO:0000256" key="2">
    <source>
        <dbReference type="ARBA" id="ARBA00023157"/>
    </source>
</evidence>
<dbReference type="InterPro" id="IPR036179">
    <property type="entry name" value="Ig-like_dom_sf"/>
</dbReference>
<dbReference type="InterPro" id="IPR013098">
    <property type="entry name" value="Ig_I-set"/>
</dbReference>
<feature type="domain" description="Ig-like" evidence="5">
    <location>
        <begin position="232"/>
        <end position="320"/>
    </location>
</feature>
<dbReference type="SUPFAM" id="SSF48726">
    <property type="entry name" value="Immunoglobulin"/>
    <property type="match status" value="3"/>
</dbReference>
<feature type="compositionally biased region" description="Acidic residues" evidence="4">
    <location>
        <begin position="15"/>
        <end position="38"/>
    </location>
</feature>
<dbReference type="OrthoDB" id="6159398at2759"/>
<dbReference type="GO" id="GO:0030424">
    <property type="term" value="C:axon"/>
    <property type="evidence" value="ECO:0007669"/>
    <property type="project" value="TreeGrafter"/>
</dbReference>
<keyword evidence="3" id="KW-0393">Immunoglobulin domain</keyword>
<keyword evidence="2" id="KW-1015">Disulfide bond</keyword>
<organism evidence="6 7">
    <name type="scientific">Ladona fulva</name>
    <name type="common">Scarce chaser dragonfly</name>
    <name type="synonym">Libellula fulva</name>
    <dbReference type="NCBI Taxonomy" id="123851"/>
    <lineage>
        <taxon>Eukaryota</taxon>
        <taxon>Metazoa</taxon>
        <taxon>Ecdysozoa</taxon>
        <taxon>Arthropoda</taxon>
        <taxon>Hexapoda</taxon>
        <taxon>Insecta</taxon>
        <taxon>Pterygota</taxon>
        <taxon>Palaeoptera</taxon>
        <taxon>Odonata</taxon>
        <taxon>Epiprocta</taxon>
        <taxon>Anisoptera</taxon>
        <taxon>Libelluloidea</taxon>
        <taxon>Libellulidae</taxon>
        <taxon>Ladona</taxon>
    </lineage>
</organism>
<dbReference type="InterPro" id="IPR003598">
    <property type="entry name" value="Ig_sub2"/>
</dbReference>
<evidence type="ECO:0000313" key="7">
    <source>
        <dbReference type="Proteomes" id="UP000792457"/>
    </source>
</evidence>
<dbReference type="InterPro" id="IPR013151">
    <property type="entry name" value="Immunoglobulin_dom"/>
</dbReference>
<dbReference type="Pfam" id="PF00047">
    <property type="entry name" value="ig"/>
    <property type="match status" value="1"/>
</dbReference>
<evidence type="ECO:0000256" key="3">
    <source>
        <dbReference type="ARBA" id="ARBA00023319"/>
    </source>
</evidence>
<dbReference type="SMART" id="SM00408">
    <property type="entry name" value="IGc2"/>
    <property type="match status" value="3"/>
</dbReference>